<evidence type="ECO:0000313" key="2">
    <source>
        <dbReference type="EMBL" id="KAK3290607.1"/>
    </source>
</evidence>
<keyword evidence="1" id="KW-0732">Signal</keyword>
<comment type="caution">
    <text evidence="2">The sequence shown here is derived from an EMBL/GenBank/DDBJ whole genome shotgun (WGS) entry which is preliminary data.</text>
</comment>
<reference evidence="2" key="1">
    <citation type="journal article" date="2023" name="Mol. Phylogenet. Evol.">
        <title>Genome-scale phylogeny and comparative genomics of the fungal order Sordariales.</title>
        <authorList>
            <person name="Hensen N."/>
            <person name="Bonometti L."/>
            <person name="Westerberg I."/>
            <person name="Brannstrom I.O."/>
            <person name="Guillou S."/>
            <person name="Cros-Aarteil S."/>
            <person name="Calhoun S."/>
            <person name="Haridas S."/>
            <person name="Kuo A."/>
            <person name="Mondo S."/>
            <person name="Pangilinan J."/>
            <person name="Riley R."/>
            <person name="LaButti K."/>
            <person name="Andreopoulos B."/>
            <person name="Lipzen A."/>
            <person name="Chen C."/>
            <person name="Yan M."/>
            <person name="Daum C."/>
            <person name="Ng V."/>
            <person name="Clum A."/>
            <person name="Steindorff A."/>
            <person name="Ohm R.A."/>
            <person name="Martin F."/>
            <person name="Silar P."/>
            <person name="Natvig D.O."/>
            <person name="Lalanne C."/>
            <person name="Gautier V."/>
            <person name="Ament-Velasquez S.L."/>
            <person name="Kruys A."/>
            <person name="Hutchinson M.I."/>
            <person name="Powell A.J."/>
            <person name="Barry K."/>
            <person name="Miller A.N."/>
            <person name="Grigoriev I.V."/>
            <person name="Debuchy R."/>
            <person name="Gladieux P."/>
            <person name="Hiltunen Thoren M."/>
            <person name="Johannesson H."/>
        </authorList>
    </citation>
    <scope>NUCLEOTIDE SEQUENCE</scope>
    <source>
        <strain evidence="2">CBS 168.71</strain>
    </source>
</reference>
<keyword evidence="3" id="KW-1185">Reference proteome</keyword>
<proteinExistence type="predicted"/>
<dbReference type="GeneID" id="87845329"/>
<sequence length="154" mass="16747">MFSLSFLATVSFWGLWHRYGVSQLGFWNAGVIAQSPVSGRASVQQRACSFFGVGLLSKGSGFGHMDTIRNRTGTTGRNERGLGEIGETERGLNMMVGVCSVERRDLFLAYNSGINDRRMGYWSPVPPHSGSRKVGACWICPCDSDASSNSQSVI</sequence>
<feature type="chain" id="PRO_5042008305" description="Secreted protein" evidence="1">
    <location>
        <begin position="23"/>
        <end position="154"/>
    </location>
</feature>
<accession>A0AAE0H663</accession>
<evidence type="ECO:0008006" key="4">
    <source>
        <dbReference type="Google" id="ProtNLM"/>
    </source>
</evidence>
<name>A0AAE0H663_9PEZI</name>
<gene>
    <name evidence="2" type="ORF">B0H64DRAFT_52503</name>
</gene>
<organism evidence="2 3">
    <name type="scientific">Chaetomium fimeti</name>
    <dbReference type="NCBI Taxonomy" id="1854472"/>
    <lineage>
        <taxon>Eukaryota</taxon>
        <taxon>Fungi</taxon>
        <taxon>Dikarya</taxon>
        <taxon>Ascomycota</taxon>
        <taxon>Pezizomycotina</taxon>
        <taxon>Sordariomycetes</taxon>
        <taxon>Sordariomycetidae</taxon>
        <taxon>Sordariales</taxon>
        <taxon>Chaetomiaceae</taxon>
        <taxon>Chaetomium</taxon>
    </lineage>
</organism>
<dbReference type="RefSeq" id="XP_062654121.1">
    <property type="nucleotide sequence ID" value="XM_062808381.1"/>
</dbReference>
<dbReference type="AlphaFoldDB" id="A0AAE0H663"/>
<reference evidence="2" key="2">
    <citation type="submission" date="2023-06" db="EMBL/GenBank/DDBJ databases">
        <authorList>
            <consortium name="Lawrence Berkeley National Laboratory"/>
            <person name="Haridas S."/>
            <person name="Hensen N."/>
            <person name="Bonometti L."/>
            <person name="Westerberg I."/>
            <person name="Brannstrom I.O."/>
            <person name="Guillou S."/>
            <person name="Cros-Aarteil S."/>
            <person name="Calhoun S."/>
            <person name="Kuo A."/>
            <person name="Mondo S."/>
            <person name="Pangilinan J."/>
            <person name="Riley R."/>
            <person name="Labutti K."/>
            <person name="Andreopoulos B."/>
            <person name="Lipzen A."/>
            <person name="Chen C."/>
            <person name="Yanf M."/>
            <person name="Daum C."/>
            <person name="Ng V."/>
            <person name="Clum A."/>
            <person name="Steindorff A."/>
            <person name="Ohm R."/>
            <person name="Martin F."/>
            <person name="Silar P."/>
            <person name="Natvig D."/>
            <person name="Lalanne C."/>
            <person name="Gautier V."/>
            <person name="Ament-Velasquez S.L."/>
            <person name="Kruys A."/>
            <person name="Hutchinson M.I."/>
            <person name="Powell A.J."/>
            <person name="Barry K."/>
            <person name="Miller A.N."/>
            <person name="Grigoriev I.V."/>
            <person name="Debuchy R."/>
            <person name="Gladieux P."/>
            <person name="Thoren M.H."/>
            <person name="Johannesson H."/>
        </authorList>
    </citation>
    <scope>NUCLEOTIDE SEQUENCE</scope>
    <source>
        <strain evidence="2">CBS 168.71</strain>
    </source>
</reference>
<evidence type="ECO:0000256" key="1">
    <source>
        <dbReference type="SAM" id="SignalP"/>
    </source>
</evidence>
<feature type="signal peptide" evidence="1">
    <location>
        <begin position="1"/>
        <end position="22"/>
    </location>
</feature>
<dbReference type="EMBL" id="JAUEPN010000012">
    <property type="protein sequence ID" value="KAK3290607.1"/>
    <property type="molecule type" value="Genomic_DNA"/>
</dbReference>
<evidence type="ECO:0000313" key="3">
    <source>
        <dbReference type="Proteomes" id="UP001278766"/>
    </source>
</evidence>
<protein>
    <recommendedName>
        <fullName evidence="4">Secreted protein</fullName>
    </recommendedName>
</protein>
<dbReference type="Proteomes" id="UP001278766">
    <property type="component" value="Unassembled WGS sequence"/>
</dbReference>